<dbReference type="SUPFAM" id="SSF51735">
    <property type="entry name" value="NAD(P)-binding Rossmann-fold domains"/>
    <property type="match status" value="1"/>
</dbReference>
<sequence length="253" mass="27239">MRFQNRTILVTGGTSGIGFAAARAFLAEGANVVMAASGRIRGERAESLLREEYGERVRFFPCDVRKEEEICKLMEFVEVTFGGLDTLCNNAGVSIRGRAEEMCVADWDTVLEVNLRGAFLCAKYALPLLRKSRGTIVNTISELGFVATKGCIAYLCSKGGLLQLTRGLALEFAEYGVRVNAVCPAGTDTPMFRADMGSGEAYEKNVAALAASYPLGRIAVPEDIAPTVLFLAGEDSAFMTGQYILLDGGFTLQ</sequence>
<dbReference type="GO" id="GO:0008206">
    <property type="term" value="P:bile acid metabolic process"/>
    <property type="evidence" value="ECO:0007669"/>
    <property type="project" value="UniProtKB-ARBA"/>
</dbReference>
<organism evidence="3 4">
    <name type="scientific">Ruthenibacterium lactatiformans</name>
    <dbReference type="NCBI Taxonomy" id="1550024"/>
    <lineage>
        <taxon>Bacteria</taxon>
        <taxon>Bacillati</taxon>
        <taxon>Bacillota</taxon>
        <taxon>Clostridia</taxon>
        <taxon>Eubacteriales</taxon>
        <taxon>Oscillospiraceae</taxon>
        <taxon>Ruthenibacterium</taxon>
    </lineage>
</organism>
<dbReference type="PRINTS" id="PR00081">
    <property type="entry name" value="GDHRDH"/>
</dbReference>
<dbReference type="InterPro" id="IPR051122">
    <property type="entry name" value="SDR_DHRS6-like"/>
</dbReference>
<dbReference type="CDD" id="cd05233">
    <property type="entry name" value="SDR_c"/>
    <property type="match status" value="1"/>
</dbReference>
<evidence type="ECO:0000313" key="3">
    <source>
        <dbReference type="EMBL" id="KJF38637.1"/>
    </source>
</evidence>
<dbReference type="RefSeq" id="WP_069955771.1">
    <property type="nucleotide sequence ID" value="NZ_JXXK01000035.1"/>
</dbReference>
<keyword evidence="2" id="KW-0560">Oxidoreductase</keyword>
<comment type="similarity">
    <text evidence="1">Belongs to the short-chain dehydrogenases/reductases (SDR) family.</text>
</comment>
<dbReference type="Gene3D" id="3.40.50.720">
    <property type="entry name" value="NAD(P)-binding Rossmann-like Domain"/>
    <property type="match status" value="1"/>
</dbReference>
<dbReference type="FunFam" id="3.40.50.720:FF:000084">
    <property type="entry name" value="Short-chain dehydrogenase reductase"/>
    <property type="match status" value="1"/>
</dbReference>
<dbReference type="GO" id="GO:0016491">
    <property type="term" value="F:oxidoreductase activity"/>
    <property type="evidence" value="ECO:0007669"/>
    <property type="project" value="UniProtKB-KW"/>
</dbReference>
<evidence type="ECO:0000256" key="2">
    <source>
        <dbReference type="ARBA" id="ARBA00023002"/>
    </source>
</evidence>
<comment type="caution">
    <text evidence="3">The sequence shown here is derived from an EMBL/GenBank/DDBJ whole genome shotgun (WGS) entry which is preliminary data.</text>
</comment>
<keyword evidence="4" id="KW-1185">Reference proteome</keyword>
<evidence type="ECO:0000313" key="4">
    <source>
        <dbReference type="Proteomes" id="UP000032483"/>
    </source>
</evidence>
<dbReference type="InterPro" id="IPR002347">
    <property type="entry name" value="SDR_fam"/>
</dbReference>
<accession>A0A0D8IVC4</accession>
<name>A0A0D8IVC4_9FIRM</name>
<dbReference type="PRINTS" id="PR00080">
    <property type="entry name" value="SDRFAMILY"/>
</dbReference>
<dbReference type="Pfam" id="PF13561">
    <property type="entry name" value="adh_short_C2"/>
    <property type="match status" value="1"/>
</dbReference>
<dbReference type="GeneID" id="42858238"/>
<dbReference type="PANTHER" id="PTHR43477">
    <property type="entry name" value="DIHYDROANTICAPSIN 7-DEHYDROGENASE"/>
    <property type="match status" value="1"/>
</dbReference>
<dbReference type="PANTHER" id="PTHR43477:SF1">
    <property type="entry name" value="DIHYDROANTICAPSIN 7-DEHYDROGENASE"/>
    <property type="match status" value="1"/>
</dbReference>
<dbReference type="Proteomes" id="UP000032483">
    <property type="component" value="Unassembled WGS sequence"/>
</dbReference>
<dbReference type="EMBL" id="JXXK01000035">
    <property type="protein sequence ID" value="KJF38637.1"/>
    <property type="molecule type" value="Genomic_DNA"/>
</dbReference>
<evidence type="ECO:0000256" key="1">
    <source>
        <dbReference type="ARBA" id="ARBA00006484"/>
    </source>
</evidence>
<proteinExistence type="inferred from homology"/>
<protein>
    <recommendedName>
        <fullName evidence="5">SDR family oxidoreductase</fullName>
    </recommendedName>
</protein>
<reference evidence="3" key="1">
    <citation type="submission" date="2015-02" db="EMBL/GenBank/DDBJ databases">
        <title>A novel member of the family Ruminococcaceae isolated from human feces.</title>
        <authorList>
            <person name="Shkoporov A.N."/>
            <person name="Chaplin A.V."/>
            <person name="Motuzova O.V."/>
            <person name="Kafarskaia L.I."/>
            <person name="Khokhlova E.V."/>
            <person name="Efimov B.A."/>
        </authorList>
    </citation>
    <scope>NUCLEOTIDE SEQUENCE [LARGE SCALE GENOMIC DNA]</scope>
    <source>
        <strain evidence="3">585-1</strain>
    </source>
</reference>
<dbReference type="AlphaFoldDB" id="A0A0D8IVC4"/>
<gene>
    <name evidence="3" type="ORF">TQ39_16985</name>
</gene>
<dbReference type="InterPro" id="IPR036291">
    <property type="entry name" value="NAD(P)-bd_dom_sf"/>
</dbReference>
<evidence type="ECO:0008006" key="5">
    <source>
        <dbReference type="Google" id="ProtNLM"/>
    </source>
</evidence>